<evidence type="ECO:0000256" key="12">
    <source>
        <dbReference type="ARBA" id="ARBA00022989"/>
    </source>
</evidence>
<dbReference type="PROSITE" id="PS51450">
    <property type="entry name" value="LRR"/>
    <property type="match status" value="1"/>
</dbReference>
<keyword evidence="13 16" id="KW-0472">Membrane</keyword>
<evidence type="ECO:0000256" key="4">
    <source>
        <dbReference type="ARBA" id="ARBA00022614"/>
    </source>
</evidence>
<dbReference type="Pfam" id="PF08263">
    <property type="entry name" value="LRRNT_2"/>
    <property type="match status" value="1"/>
</dbReference>
<evidence type="ECO:0000256" key="7">
    <source>
        <dbReference type="ARBA" id="ARBA00022729"/>
    </source>
</evidence>
<dbReference type="InterPro" id="IPR011009">
    <property type="entry name" value="Kinase-like_dom_sf"/>
</dbReference>
<keyword evidence="12 16" id="KW-1133">Transmembrane helix</keyword>
<gene>
    <name evidence="18" type="ORF">CITCOLO1_LOCUS14140</name>
</gene>
<dbReference type="PANTHER" id="PTHR48053:SF159">
    <property type="entry name" value="PROTEIN KINASE DOMAIN-CONTAINING PROTEIN"/>
    <property type="match status" value="1"/>
</dbReference>
<dbReference type="PROSITE" id="PS00108">
    <property type="entry name" value="PROTEIN_KINASE_ST"/>
    <property type="match status" value="1"/>
</dbReference>
<comment type="similarity">
    <text evidence="3">Belongs to the protein kinase superfamily. Ser/Thr protein kinase family.</text>
</comment>
<dbReference type="Gene3D" id="1.10.510.10">
    <property type="entry name" value="Transferase(Phosphotransferase) domain 1"/>
    <property type="match status" value="1"/>
</dbReference>
<keyword evidence="14" id="KW-0675">Receptor</keyword>
<feature type="transmembrane region" description="Helical" evidence="16">
    <location>
        <begin position="637"/>
        <end position="660"/>
    </location>
</feature>
<dbReference type="SUPFAM" id="SSF56112">
    <property type="entry name" value="Protein kinase-like (PK-like)"/>
    <property type="match status" value="1"/>
</dbReference>
<feature type="binding site" evidence="15">
    <location>
        <position position="721"/>
    </location>
    <ligand>
        <name>ATP</name>
        <dbReference type="ChEBI" id="CHEBI:30616"/>
    </ligand>
</feature>
<evidence type="ECO:0000256" key="15">
    <source>
        <dbReference type="PROSITE-ProRule" id="PRU10141"/>
    </source>
</evidence>
<dbReference type="InterPro" id="IPR032675">
    <property type="entry name" value="LRR_dom_sf"/>
</dbReference>
<dbReference type="SUPFAM" id="SSF52058">
    <property type="entry name" value="L domain-like"/>
    <property type="match status" value="1"/>
</dbReference>
<keyword evidence="19" id="KW-1185">Reference proteome</keyword>
<dbReference type="InterPro" id="IPR013210">
    <property type="entry name" value="LRR_N_plant-typ"/>
</dbReference>
<evidence type="ECO:0000313" key="18">
    <source>
        <dbReference type="EMBL" id="CAK9322031.1"/>
    </source>
</evidence>
<evidence type="ECO:0000256" key="2">
    <source>
        <dbReference type="ARBA" id="ARBA00004479"/>
    </source>
</evidence>
<keyword evidence="7" id="KW-0732">Signal</keyword>
<evidence type="ECO:0000256" key="8">
    <source>
        <dbReference type="ARBA" id="ARBA00022737"/>
    </source>
</evidence>
<evidence type="ECO:0000256" key="5">
    <source>
        <dbReference type="ARBA" id="ARBA00022679"/>
    </source>
</evidence>
<dbReference type="PROSITE" id="PS00107">
    <property type="entry name" value="PROTEIN_KINASE_ATP"/>
    <property type="match status" value="1"/>
</dbReference>
<dbReference type="InterPro" id="IPR000719">
    <property type="entry name" value="Prot_kinase_dom"/>
</dbReference>
<dbReference type="SUPFAM" id="SSF52047">
    <property type="entry name" value="RNI-like"/>
    <property type="match status" value="1"/>
</dbReference>
<sequence>MPFLNLPPSSPYLLFFIIYFFFFFFFQFSVFALFSNHDYDILIRIKNTHLDDPKGCLNNWVPNQARNPCNWTGITCDSTNSSVLSIDLSDSGVSGGFPFEFCRISSLKSLSISNCSVNGTLLSPSFSLCSHLQLLNLSSNLLVGNLPEFSAGFTQLKILDLSANNFTGDIPQSFGQLPALRVLRLSQNLLNGSLPSFLGNLGELTEMAIAYNNFKPNRLPPEIGNLKKLVNLFLPFSNFVGPIPDSIGNLTLLTNLDLSSNSISGPIPDSIGGLRSIKKIQLYNNRISGELPEIIGNLTTLFSLDISQNSLTGKLPEKIAALPLQYLHLSDNFLDGEVPESLASNPNLLNLKLFNNSFYGELPRNLGLNTYLNEIDVSTNNFVGEIPKFLCHGNQLQKIVLFNNRLSGNFPESYGSCDSLYYVRIENNQLSGKVPDSFWNLSKLTNILLAENRFQGSIPPAISGVRFLEDLLISGNNFSGQLPKEICKLRELVRLDVSRNKFSGGVPSCITELQHLQKLDMEENMFTGEIPKSVYTWKELTELNLSHNQFIGEIPPQLGDLPVLKYLDLSANSLSGEIPEELTKLKLGQFNFSNNKLTGKVPSGFDNELFVSSLMGNPGLCSPDLKPLNRCPKPKSISFYVVIVLSLIAFVLIGSLIWVIKFKMNLFKKSKSPWTVTKFQRVGFDEEDVIPHLTKANIIGSGGSGTVFKVDLKIGQTIAVKNLWGGHNKLDTELVFQSEVETLGRIRHANIVKLLLSCSNGEGSRILVYEYMENGSLGDVLHEHKSEALSNWSKRYNIALGAAQGLAYLHHDCVPPIIHRDVKSNNILLDGEFQPRVADFGLAKSMQRQAEANDGNVMSRIAGSYGYIAPEYGYTMKVTEKSDVYSFGVVLMELVTGKRPNDVCFRENEDIVKWVTKAALSEGKEEKGLSLDEIIDEKLDPRTCKVEEIVKILDVAVLCTSALPLNRPSMRRVVELIRDTKLPYSKS</sequence>
<dbReference type="Proteomes" id="UP001642487">
    <property type="component" value="Chromosome 5"/>
</dbReference>
<reference evidence="18 19" key="1">
    <citation type="submission" date="2024-03" db="EMBL/GenBank/DDBJ databases">
        <authorList>
            <person name="Gkanogiannis A."/>
            <person name="Becerra Lopez-Lavalle L."/>
        </authorList>
    </citation>
    <scope>NUCLEOTIDE SEQUENCE [LARGE SCALE GENOMIC DNA]</scope>
</reference>
<organism evidence="18 19">
    <name type="scientific">Citrullus colocynthis</name>
    <name type="common">colocynth</name>
    <dbReference type="NCBI Taxonomy" id="252529"/>
    <lineage>
        <taxon>Eukaryota</taxon>
        <taxon>Viridiplantae</taxon>
        <taxon>Streptophyta</taxon>
        <taxon>Embryophyta</taxon>
        <taxon>Tracheophyta</taxon>
        <taxon>Spermatophyta</taxon>
        <taxon>Magnoliopsida</taxon>
        <taxon>eudicotyledons</taxon>
        <taxon>Gunneridae</taxon>
        <taxon>Pentapetalae</taxon>
        <taxon>rosids</taxon>
        <taxon>fabids</taxon>
        <taxon>Cucurbitales</taxon>
        <taxon>Cucurbitaceae</taxon>
        <taxon>Benincaseae</taxon>
        <taxon>Citrullus</taxon>
    </lineage>
</organism>
<evidence type="ECO:0000256" key="13">
    <source>
        <dbReference type="ARBA" id="ARBA00023136"/>
    </source>
</evidence>
<evidence type="ECO:0000256" key="1">
    <source>
        <dbReference type="ARBA" id="ARBA00004236"/>
    </source>
</evidence>
<evidence type="ECO:0000313" key="19">
    <source>
        <dbReference type="Proteomes" id="UP001642487"/>
    </source>
</evidence>
<dbReference type="PANTHER" id="PTHR48053">
    <property type="entry name" value="LEUCINE RICH REPEAT FAMILY PROTEIN, EXPRESSED"/>
    <property type="match status" value="1"/>
</dbReference>
<evidence type="ECO:0000256" key="6">
    <source>
        <dbReference type="ARBA" id="ARBA00022692"/>
    </source>
</evidence>
<dbReference type="Pfam" id="PF00069">
    <property type="entry name" value="Pkinase"/>
    <property type="match status" value="1"/>
</dbReference>
<dbReference type="InterPro" id="IPR051716">
    <property type="entry name" value="Plant_RL_S/T_kinase"/>
</dbReference>
<keyword evidence="5" id="KW-0808">Transferase</keyword>
<evidence type="ECO:0000256" key="3">
    <source>
        <dbReference type="ARBA" id="ARBA00008684"/>
    </source>
</evidence>
<keyword evidence="11 15" id="KW-0067">ATP-binding</keyword>
<dbReference type="Gene3D" id="3.30.200.20">
    <property type="entry name" value="Phosphorylase Kinase, domain 1"/>
    <property type="match status" value="1"/>
</dbReference>
<dbReference type="Pfam" id="PF00560">
    <property type="entry name" value="LRR_1"/>
    <property type="match status" value="7"/>
</dbReference>
<dbReference type="Pfam" id="PF13855">
    <property type="entry name" value="LRR_8"/>
    <property type="match status" value="1"/>
</dbReference>
<feature type="domain" description="Protein kinase" evidence="17">
    <location>
        <begin position="693"/>
        <end position="982"/>
    </location>
</feature>
<keyword evidence="8" id="KW-0677">Repeat</keyword>
<keyword evidence="4" id="KW-0433">Leucine-rich repeat</keyword>
<keyword evidence="10" id="KW-0418">Kinase</keyword>
<protein>
    <recommendedName>
        <fullName evidence="17">Protein kinase domain-containing protein</fullName>
    </recommendedName>
</protein>
<dbReference type="EMBL" id="OZ021739">
    <property type="protein sequence ID" value="CAK9322031.1"/>
    <property type="molecule type" value="Genomic_DNA"/>
</dbReference>
<evidence type="ECO:0000256" key="14">
    <source>
        <dbReference type="ARBA" id="ARBA00023170"/>
    </source>
</evidence>
<proteinExistence type="inferred from homology"/>
<evidence type="ECO:0000256" key="10">
    <source>
        <dbReference type="ARBA" id="ARBA00022777"/>
    </source>
</evidence>
<dbReference type="SMART" id="SM00220">
    <property type="entry name" value="S_TKc"/>
    <property type="match status" value="1"/>
</dbReference>
<dbReference type="Gene3D" id="3.80.10.10">
    <property type="entry name" value="Ribonuclease Inhibitor"/>
    <property type="match status" value="3"/>
</dbReference>
<accession>A0ABP0YRB0</accession>
<dbReference type="InterPro" id="IPR003591">
    <property type="entry name" value="Leu-rich_rpt_typical-subtyp"/>
</dbReference>
<comment type="subcellular location">
    <subcellularLocation>
        <location evidence="1">Cell membrane</location>
    </subcellularLocation>
    <subcellularLocation>
        <location evidence="2">Membrane</location>
        <topology evidence="2">Single-pass type I membrane protein</topology>
    </subcellularLocation>
</comment>
<keyword evidence="9 15" id="KW-0547">Nucleotide-binding</keyword>
<name>A0ABP0YRB0_9ROSI</name>
<dbReference type="PROSITE" id="PS50011">
    <property type="entry name" value="PROTEIN_KINASE_DOM"/>
    <property type="match status" value="1"/>
</dbReference>
<evidence type="ECO:0000259" key="17">
    <source>
        <dbReference type="PROSITE" id="PS50011"/>
    </source>
</evidence>
<evidence type="ECO:0000256" key="11">
    <source>
        <dbReference type="ARBA" id="ARBA00022840"/>
    </source>
</evidence>
<feature type="transmembrane region" description="Helical" evidence="16">
    <location>
        <begin position="12"/>
        <end position="34"/>
    </location>
</feature>
<evidence type="ECO:0000256" key="16">
    <source>
        <dbReference type="SAM" id="Phobius"/>
    </source>
</evidence>
<dbReference type="InterPro" id="IPR001611">
    <property type="entry name" value="Leu-rich_rpt"/>
</dbReference>
<dbReference type="InterPro" id="IPR017441">
    <property type="entry name" value="Protein_kinase_ATP_BS"/>
</dbReference>
<evidence type="ECO:0000256" key="9">
    <source>
        <dbReference type="ARBA" id="ARBA00022741"/>
    </source>
</evidence>
<dbReference type="SMART" id="SM00369">
    <property type="entry name" value="LRR_TYP"/>
    <property type="match status" value="5"/>
</dbReference>
<dbReference type="InterPro" id="IPR008271">
    <property type="entry name" value="Ser/Thr_kinase_AS"/>
</dbReference>
<keyword evidence="6 16" id="KW-0812">Transmembrane</keyword>